<dbReference type="Proteomes" id="UP001472866">
    <property type="component" value="Chromosome 01"/>
</dbReference>
<feature type="region of interest" description="Disordered" evidence="1">
    <location>
        <begin position="1"/>
        <end position="28"/>
    </location>
</feature>
<protein>
    <submittedName>
        <fullName evidence="2">Uncharacterized protein</fullName>
    </submittedName>
</protein>
<organism evidence="2 3">
    <name type="scientific">Chloropicon roscoffensis</name>
    <dbReference type="NCBI Taxonomy" id="1461544"/>
    <lineage>
        <taxon>Eukaryota</taxon>
        <taxon>Viridiplantae</taxon>
        <taxon>Chlorophyta</taxon>
        <taxon>Chloropicophyceae</taxon>
        <taxon>Chloropicales</taxon>
        <taxon>Chloropicaceae</taxon>
        <taxon>Chloropicon</taxon>
    </lineage>
</organism>
<gene>
    <name evidence="2" type="ORF">HKI87_01g00490</name>
</gene>
<proteinExistence type="predicted"/>
<name>A0AAX4NX77_9CHLO</name>
<evidence type="ECO:0000256" key="1">
    <source>
        <dbReference type="SAM" id="MobiDB-lite"/>
    </source>
</evidence>
<keyword evidence="3" id="KW-1185">Reference proteome</keyword>
<feature type="region of interest" description="Disordered" evidence="1">
    <location>
        <begin position="82"/>
        <end position="106"/>
    </location>
</feature>
<evidence type="ECO:0000313" key="2">
    <source>
        <dbReference type="EMBL" id="WZN58526.1"/>
    </source>
</evidence>
<evidence type="ECO:0000313" key="3">
    <source>
        <dbReference type="Proteomes" id="UP001472866"/>
    </source>
</evidence>
<dbReference type="EMBL" id="CP151501">
    <property type="protein sequence ID" value="WZN58526.1"/>
    <property type="molecule type" value="Genomic_DNA"/>
</dbReference>
<dbReference type="AlphaFoldDB" id="A0AAX4NX77"/>
<accession>A0AAX4NX77</accession>
<sequence length="249" mass="27477">MERAEDECALPEVDSGPLLPVPSTSSREHELRLVEGLRRYESMQASAASAWGSARRGTLRATREGGVPDEVAQIIDRIDLEAEEEDGEARRSDCPPATSPTAVGGSGVEDALRAENACHKRLRVLDRELQDLVAGLCRDYGALEGRREPLDDVSCWILVHSTAKALDAVEKDFDLKRRIVARTDWRTPGEDTFVYGALLSLEPFLRARNSSRLWRMLGPRAPGPGGESDAVFALFGKLLYSYKLYCCVT</sequence>
<reference evidence="2 3" key="1">
    <citation type="submission" date="2024-03" db="EMBL/GenBank/DDBJ databases">
        <title>Complete genome sequence of the green alga Chloropicon roscoffensis RCC1871.</title>
        <authorList>
            <person name="Lemieux C."/>
            <person name="Pombert J.-F."/>
            <person name="Otis C."/>
            <person name="Turmel M."/>
        </authorList>
    </citation>
    <scope>NUCLEOTIDE SEQUENCE [LARGE SCALE GENOMIC DNA]</scope>
    <source>
        <strain evidence="2 3">RCC1871</strain>
    </source>
</reference>